<dbReference type="EMBL" id="JANRML010000013">
    <property type="protein sequence ID" value="MCZ2221582.1"/>
    <property type="molecule type" value="Genomic_DNA"/>
</dbReference>
<name>A0A9Q4II54_9CORY</name>
<keyword evidence="2" id="KW-1185">Reference proteome</keyword>
<evidence type="ECO:0000313" key="2">
    <source>
        <dbReference type="Proteomes" id="UP001071110"/>
    </source>
</evidence>
<accession>A0A9Q4II54</accession>
<proteinExistence type="predicted"/>
<sequence>MALLYGLSRLNSGKVQVAGTLTQPSKQNKRLIFTIRTPFKGHFRLSSGKLRACNSKVFTFFMRVGRGAFSFAVSAVFWGFLRGFGGLRYSALSGDYRDPESWIRGYGAVGTASRRYLP</sequence>
<dbReference type="AlphaFoldDB" id="A0A9Q4II54"/>
<organism evidence="1 2">
    <name type="scientific">Corynebacterium pilbarense</name>
    <dbReference type="NCBI Taxonomy" id="1288393"/>
    <lineage>
        <taxon>Bacteria</taxon>
        <taxon>Bacillati</taxon>
        <taxon>Actinomycetota</taxon>
        <taxon>Actinomycetes</taxon>
        <taxon>Mycobacteriales</taxon>
        <taxon>Corynebacteriaceae</taxon>
        <taxon>Corynebacterium</taxon>
    </lineage>
</organism>
<dbReference type="Proteomes" id="UP001071110">
    <property type="component" value="Unassembled WGS sequence"/>
</dbReference>
<protein>
    <submittedName>
        <fullName evidence="1">Uncharacterized protein</fullName>
    </submittedName>
</protein>
<comment type="caution">
    <text evidence="1">The sequence shown here is derived from an EMBL/GenBank/DDBJ whole genome shotgun (WGS) entry which is preliminary data.</text>
</comment>
<reference evidence="1" key="1">
    <citation type="submission" date="2022-08" db="EMBL/GenBank/DDBJ databases">
        <title>Corynebacterium sp. nov., isolated from clinical breast specimens.</title>
        <authorList>
            <person name="Zhang T."/>
        </authorList>
    </citation>
    <scope>NUCLEOTIDE SEQUENCE</scope>
    <source>
        <strain evidence="1">CCUG 57942</strain>
    </source>
</reference>
<gene>
    <name evidence="1" type="ORF">NUW87_09390</name>
</gene>
<evidence type="ECO:0000313" key="1">
    <source>
        <dbReference type="EMBL" id="MCZ2221582.1"/>
    </source>
</evidence>
<dbReference type="RefSeq" id="WP_269028227.1">
    <property type="nucleotide sequence ID" value="NZ_BAABDP010000019.1"/>
</dbReference>